<evidence type="ECO:0000313" key="2">
    <source>
        <dbReference type="Proteomes" id="UP001642483"/>
    </source>
</evidence>
<dbReference type="Proteomes" id="UP001642483">
    <property type="component" value="Unassembled WGS sequence"/>
</dbReference>
<protein>
    <submittedName>
        <fullName evidence="1">Uncharacterized protein</fullName>
    </submittedName>
</protein>
<organism evidence="1 2">
    <name type="scientific">Clavelina lepadiformis</name>
    <name type="common">Light-bulb sea squirt</name>
    <name type="synonym">Ascidia lepadiformis</name>
    <dbReference type="NCBI Taxonomy" id="159417"/>
    <lineage>
        <taxon>Eukaryota</taxon>
        <taxon>Metazoa</taxon>
        <taxon>Chordata</taxon>
        <taxon>Tunicata</taxon>
        <taxon>Ascidiacea</taxon>
        <taxon>Aplousobranchia</taxon>
        <taxon>Clavelinidae</taxon>
        <taxon>Clavelina</taxon>
    </lineage>
</organism>
<comment type="caution">
    <text evidence="1">The sequence shown here is derived from an EMBL/GenBank/DDBJ whole genome shotgun (WGS) entry which is preliminary data.</text>
</comment>
<sequence>MADTSKQDNFFQDKITSIKSKLESGNTDDVDKECQQLVATSTKKSCADCDVVVQDVIKIGNSLVEKKQLSTSLSLMKWAINLCENISGAELKLKMLVGCGEVVAKVADELVMSNLKDQIKDQVFPIQLDLYDRIKAVKSSDLKLKAAMECAGACYLGACYCFLENYTTEVGFLESAISGMDDEFGDDAVKYKVYGGSVGVLAYINQGKGKHKEAVELAKKSLEAMQKAEDYENEKEENNWLGASKKSKFLLRNYCCNYYVMKIKYTDAACHKNHRATRLFDKCLKTKSADRKSSFFKNKPQTSQVKSIKMTTIAAQDNYFQGKITSIKSKLESGKTDDVDKECQQLVATSTEKSCANCDVVVQDVMNIGKSLNEKEQFLTSLSLMKWAINLCENISDAELKLKMLVGCGDVVAKVADELVMSNLKDQIKDQVFPIQLDLYDRIKAVKSSDLKLKAAMECAGACYLGSCYCFLENSEADLEFLESAISGMDAQFGDQAIKVKIYAMAFATLAYFNHIKGKTQEAADQATKALNMLRGAEDYESDKERDEWYSFANQFLQFANTSS</sequence>
<dbReference type="EMBL" id="CAWYQH010000108">
    <property type="protein sequence ID" value="CAK8688107.1"/>
    <property type="molecule type" value="Genomic_DNA"/>
</dbReference>
<gene>
    <name evidence="1" type="ORF">CVLEPA_LOCUS20141</name>
</gene>
<evidence type="ECO:0000313" key="1">
    <source>
        <dbReference type="EMBL" id="CAK8688107.1"/>
    </source>
</evidence>
<accession>A0ABP0G9Y4</accession>
<dbReference type="Gene3D" id="1.25.40.10">
    <property type="entry name" value="Tetratricopeptide repeat domain"/>
    <property type="match status" value="1"/>
</dbReference>
<proteinExistence type="predicted"/>
<reference evidence="1 2" key="1">
    <citation type="submission" date="2024-02" db="EMBL/GenBank/DDBJ databases">
        <authorList>
            <person name="Daric V."/>
            <person name="Darras S."/>
        </authorList>
    </citation>
    <scope>NUCLEOTIDE SEQUENCE [LARGE SCALE GENOMIC DNA]</scope>
</reference>
<keyword evidence="2" id="KW-1185">Reference proteome</keyword>
<dbReference type="InterPro" id="IPR011990">
    <property type="entry name" value="TPR-like_helical_dom_sf"/>
</dbReference>
<name>A0ABP0G9Y4_CLALP</name>